<dbReference type="Proteomes" id="UP000020467">
    <property type="component" value="Unassembled WGS sequence"/>
</dbReference>
<comment type="caution">
    <text evidence="1">The sequence shown here is derived from an EMBL/GenBank/DDBJ whole genome shotgun (WGS) entry which is preliminary data.</text>
</comment>
<keyword evidence="2" id="KW-1185">Reference proteome</keyword>
<sequence>MTAETPTIEPIPLAHMTSAPVIPREHQREFVAEMDTKGEVFRSEYRRVKLLIEMLEFRAEKNRSIYRDVPARLREARQKKRTMKRMIIEALRKHKGDVRIGKAIPVHKEPVVLADLALATGQTQE</sequence>
<dbReference type="EMBL" id="JARH01000874">
    <property type="protein sequence ID" value="EXF75895.1"/>
    <property type="molecule type" value="Genomic_DNA"/>
</dbReference>
<evidence type="ECO:0000313" key="2">
    <source>
        <dbReference type="Proteomes" id="UP000020467"/>
    </source>
</evidence>
<protein>
    <submittedName>
        <fullName evidence="1">Uncharacterized protein</fullName>
    </submittedName>
</protein>
<name>A0A010QGS1_9PEZI</name>
<dbReference type="AlphaFoldDB" id="A0A010QGS1"/>
<dbReference type="KEGG" id="cfj:CFIO01_00380"/>
<evidence type="ECO:0000313" key="1">
    <source>
        <dbReference type="EMBL" id="EXF75895.1"/>
    </source>
</evidence>
<accession>A0A010QGS1</accession>
<reference evidence="1 2" key="1">
    <citation type="submission" date="2014-02" db="EMBL/GenBank/DDBJ databases">
        <title>The genome sequence of Colletotrichum fioriniae PJ7.</title>
        <authorList>
            <person name="Baroncelli R."/>
            <person name="Thon M.R."/>
        </authorList>
    </citation>
    <scope>NUCLEOTIDE SEQUENCE [LARGE SCALE GENOMIC DNA]</scope>
    <source>
        <strain evidence="1 2">PJ7</strain>
    </source>
</reference>
<proteinExistence type="predicted"/>
<dbReference type="HOGENOM" id="CLU_1992446_0_0_1"/>
<gene>
    <name evidence="1" type="ORF">CFIO01_00380</name>
</gene>
<dbReference type="OrthoDB" id="10308237at2759"/>
<organism evidence="1 2">
    <name type="scientific">Colletotrichum fioriniae PJ7</name>
    <dbReference type="NCBI Taxonomy" id="1445577"/>
    <lineage>
        <taxon>Eukaryota</taxon>
        <taxon>Fungi</taxon>
        <taxon>Dikarya</taxon>
        <taxon>Ascomycota</taxon>
        <taxon>Pezizomycotina</taxon>
        <taxon>Sordariomycetes</taxon>
        <taxon>Hypocreomycetidae</taxon>
        <taxon>Glomerellales</taxon>
        <taxon>Glomerellaceae</taxon>
        <taxon>Colletotrichum</taxon>
        <taxon>Colletotrichum acutatum species complex</taxon>
    </lineage>
</organism>